<evidence type="ECO:0000313" key="7">
    <source>
        <dbReference type="Proteomes" id="UP000601435"/>
    </source>
</evidence>
<dbReference type="SMART" id="SM00248">
    <property type="entry name" value="ANK"/>
    <property type="match status" value="3"/>
</dbReference>
<dbReference type="AlphaFoldDB" id="A0A813BYG3"/>
<comment type="caution">
    <text evidence="6">The sequence shown here is derived from an EMBL/GenBank/DDBJ whole genome shotgun (WGS) entry which is preliminary data.</text>
</comment>
<dbReference type="SUPFAM" id="SSF48403">
    <property type="entry name" value="Ankyrin repeat"/>
    <property type="match status" value="1"/>
</dbReference>
<dbReference type="PANTHER" id="PTHR24171:SF8">
    <property type="entry name" value="BRCA1-ASSOCIATED RING DOMAIN PROTEIN 1"/>
    <property type="match status" value="1"/>
</dbReference>
<organism evidence="6 7">
    <name type="scientific">Symbiodinium necroappetens</name>
    <dbReference type="NCBI Taxonomy" id="1628268"/>
    <lineage>
        <taxon>Eukaryota</taxon>
        <taxon>Sar</taxon>
        <taxon>Alveolata</taxon>
        <taxon>Dinophyceae</taxon>
        <taxon>Suessiales</taxon>
        <taxon>Symbiodiniaceae</taxon>
        <taxon>Symbiodinium</taxon>
    </lineage>
</organism>
<dbReference type="Proteomes" id="UP000601435">
    <property type="component" value="Unassembled WGS sequence"/>
</dbReference>
<proteinExistence type="predicted"/>
<dbReference type="Pfam" id="PF12796">
    <property type="entry name" value="Ank_2"/>
    <property type="match status" value="1"/>
</dbReference>
<evidence type="ECO:0000313" key="6">
    <source>
        <dbReference type="EMBL" id="CAE7922663.1"/>
    </source>
</evidence>
<evidence type="ECO:0000256" key="3">
    <source>
        <dbReference type="PROSITE-ProRule" id="PRU00023"/>
    </source>
</evidence>
<reference evidence="6" key="1">
    <citation type="submission" date="2021-02" db="EMBL/GenBank/DDBJ databases">
        <authorList>
            <person name="Dougan E. K."/>
            <person name="Rhodes N."/>
            <person name="Thang M."/>
            <person name="Chan C."/>
        </authorList>
    </citation>
    <scope>NUCLEOTIDE SEQUENCE</scope>
</reference>
<feature type="region of interest" description="Disordered" evidence="4">
    <location>
        <begin position="144"/>
        <end position="188"/>
    </location>
</feature>
<dbReference type="PROSITE" id="PS50088">
    <property type="entry name" value="ANK_REPEAT"/>
    <property type="match status" value="1"/>
</dbReference>
<keyword evidence="7" id="KW-1185">Reference proteome</keyword>
<dbReference type="OrthoDB" id="448960at2759"/>
<dbReference type="InterPro" id="IPR036770">
    <property type="entry name" value="Ankyrin_rpt-contain_sf"/>
</dbReference>
<feature type="compositionally biased region" description="Low complexity" evidence="4">
    <location>
        <begin position="148"/>
        <end position="159"/>
    </location>
</feature>
<dbReference type="Gene3D" id="3.40.630.30">
    <property type="match status" value="1"/>
</dbReference>
<evidence type="ECO:0000256" key="2">
    <source>
        <dbReference type="ARBA" id="ARBA00023043"/>
    </source>
</evidence>
<feature type="non-terminal residue" evidence="6">
    <location>
        <position position="504"/>
    </location>
</feature>
<dbReference type="InterPro" id="IPR016181">
    <property type="entry name" value="Acyl_CoA_acyltransferase"/>
</dbReference>
<feature type="domain" description="N-acetyltransferase" evidence="5">
    <location>
        <begin position="257"/>
        <end position="402"/>
    </location>
</feature>
<feature type="non-terminal residue" evidence="6">
    <location>
        <position position="1"/>
    </location>
</feature>
<dbReference type="GO" id="GO:0085020">
    <property type="term" value="P:protein K6-linked ubiquitination"/>
    <property type="evidence" value="ECO:0007669"/>
    <property type="project" value="TreeGrafter"/>
</dbReference>
<gene>
    <name evidence="6" type="primary">TANC2</name>
    <name evidence="6" type="ORF">SNEC2469_LOCUS31865</name>
</gene>
<dbReference type="Pfam" id="PF13508">
    <property type="entry name" value="Acetyltransf_7"/>
    <property type="match status" value="1"/>
</dbReference>
<dbReference type="PROSITE" id="PS51186">
    <property type="entry name" value="GNAT"/>
    <property type="match status" value="1"/>
</dbReference>
<dbReference type="CDD" id="cd04301">
    <property type="entry name" value="NAT_SF"/>
    <property type="match status" value="1"/>
</dbReference>
<accession>A0A813BYG3</accession>
<dbReference type="GO" id="GO:0016747">
    <property type="term" value="F:acyltransferase activity, transferring groups other than amino-acyl groups"/>
    <property type="evidence" value="ECO:0007669"/>
    <property type="project" value="InterPro"/>
</dbReference>
<keyword evidence="2 3" id="KW-0040">ANK repeat</keyword>
<sequence length="504" mass="57412">EEAWIAAAQVDPKWKLCGQTALYFAAARQDAMDAEQICRFLMRRVRVPAAKRDDWGQSPLFYAARQGHKELCAYFVEKLGMSVHQVDIWGETPIFYAMREKKTETVIYLLRQGASLGVNNTFLESPESLAPVEVARELQARVKEWAEPSKPSSPQPQQGDSKKRKRAAEDEKEEEVEEQRSAAEGPRALQEWAAKPAKLPKNLRTQLAREKLRGEHEIIEDSMNHKVTLVTFDALEEVRGLEKMLVADQAVLFKKKLFVRSCRAADFCFVWGAYEKDCQFFREYSDIVASRGKVGSLVLVARDKRTKQVVGFVHAEKGEKELQIAHLKVRSDHQRKGVGRLLIEAAETQALSAGWAFESVSVRVLHVNSRAQQIFFCLGFDIYDEPAPESTNSMLSMCLKMIRRAEHIPAPPKERTKVAPYVQRTLARWHYRNLKVRRQVSNCPMPEKAAPFYDDVSATHPSMPDLIPVTPVSSPRTDKDEFVQVSVWTEYVQIQGIHFNDLAL</sequence>
<protein>
    <submittedName>
        <fullName evidence="6">TANC2 protein</fullName>
    </submittedName>
</protein>
<evidence type="ECO:0000256" key="4">
    <source>
        <dbReference type="SAM" id="MobiDB-lite"/>
    </source>
</evidence>
<evidence type="ECO:0000256" key="1">
    <source>
        <dbReference type="ARBA" id="ARBA00022737"/>
    </source>
</evidence>
<dbReference type="GO" id="GO:0004842">
    <property type="term" value="F:ubiquitin-protein transferase activity"/>
    <property type="evidence" value="ECO:0007669"/>
    <property type="project" value="TreeGrafter"/>
</dbReference>
<dbReference type="InterPro" id="IPR002110">
    <property type="entry name" value="Ankyrin_rpt"/>
</dbReference>
<dbReference type="PANTHER" id="PTHR24171">
    <property type="entry name" value="ANKYRIN REPEAT DOMAIN-CONTAINING PROTEIN 39-RELATED"/>
    <property type="match status" value="1"/>
</dbReference>
<name>A0A813BYG3_9DINO</name>
<feature type="repeat" description="ANK" evidence="3">
    <location>
        <begin position="89"/>
        <end position="121"/>
    </location>
</feature>
<dbReference type="Gene3D" id="1.25.40.20">
    <property type="entry name" value="Ankyrin repeat-containing domain"/>
    <property type="match status" value="1"/>
</dbReference>
<evidence type="ECO:0000259" key="5">
    <source>
        <dbReference type="PROSITE" id="PS51186"/>
    </source>
</evidence>
<dbReference type="InterPro" id="IPR000182">
    <property type="entry name" value="GNAT_dom"/>
</dbReference>
<dbReference type="SUPFAM" id="SSF55729">
    <property type="entry name" value="Acyl-CoA N-acyltransferases (Nat)"/>
    <property type="match status" value="1"/>
</dbReference>
<dbReference type="EMBL" id="CAJNJA010078541">
    <property type="protein sequence ID" value="CAE7922663.1"/>
    <property type="molecule type" value="Genomic_DNA"/>
</dbReference>
<keyword evidence="1" id="KW-0677">Repeat</keyword>